<reference evidence="1" key="1">
    <citation type="submission" date="2015-05" db="EMBL/GenBank/DDBJ databases">
        <title>Permanent draft genome of Rhodopirellula islandicus K833.</title>
        <authorList>
            <person name="Kizina J."/>
            <person name="Richter M."/>
            <person name="Glockner F.O."/>
            <person name="Harder J."/>
        </authorList>
    </citation>
    <scope>NUCLEOTIDE SEQUENCE [LARGE SCALE GENOMIC DNA]</scope>
    <source>
        <strain evidence="1">K833</strain>
    </source>
</reference>
<dbReference type="PATRIC" id="fig|595434.4.peg.4261"/>
<comment type="caution">
    <text evidence="1">The sequence shown here is derived from an EMBL/GenBank/DDBJ whole genome shotgun (WGS) entry which is preliminary data.</text>
</comment>
<dbReference type="AlphaFoldDB" id="A0A0J1ED90"/>
<evidence type="ECO:0000313" key="2">
    <source>
        <dbReference type="Proteomes" id="UP000036367"/>
    </source>
</evidence>
<sequence>MLPDGRVFFFERENSRLPKFDRAEFVTPESLTDYFAAIFVAVEMASAACE</sequence>
<gene>
    <name evidence="1" type="ORF">RISK_004488</name>
</gene>
<dbReference type="EMBL" id="LECT01000037">
    <property type="protein sequence ID" value="KLU03484.1"/>
    <property type="molecule type" value="Genomic_DNA"/>
</dbReference>
<organism evidence="1 2">
    <name type="scientific">Rhodopirellula islandica</name>
    <dbReference type="NCBI Taxonomy" id="595434"/>
    <lineage>
        <taxon>Bacteria</taxon>
        <taxon>Pseudomonadati</taxon>
        <taxon>Planctomycetota</taxon>
        <taxon>Planctomycetia</taxon>
        <taxon>Pirellulales</taxon>
        <taxon>Pirellulaceae</taxon>
        <taxon>Rhodopirellula</taxon>
    </lineage>
</organism>
<dbReference type="Proteomes" id="UP000036367">
    <property type="component" value="Unassembled WGS sequence"/>
</dbReference>
<protein>
    <submittedName>
        <fullName evidence="1">Uncharacterized protein</fullName>
    </submittedName>
</protein>
<accession>A0A0J1ED90</accession>
<name>A0A0J1ED90_RHOIS</name>
<proteinExistence type="predicted"/>
<evidence type="ECO:0000313" key="1">
    <source>
        <dbReference type="EMBL" id="KLU03484.1"/>
    </source>
</evidence>
<keyword evidence="2" id="KW-1185">Reference proteome</keyword>